<dbReference type="Proteomes" id="UP001487740">
    <property type="component" value="Unassembled WGS sequence"/>
</dbReference>
<organism evidence="2 3">
    <name type="scientific">Scylla paramamosain</name>
    <name type="common">Mud crab</name>
    <dbReference type="NCBI Taxonomy" id="85552"/>
    <lineage>
        <taxon>Eukaryota</taxon>
        <taxon>Metazoa</taxon>
        <taxon>Ecdysozoa</taxon>
        <taxon>Arthropoda</taxon>
        <taxon>Crustacea</taxon>
        <taxon>Multicrustacea</taxon>
        <taxon>Malacostraca</taxon>
        <taxon>Eumalacostraca</taxon>
        <taxon>Eucarida</taxon>
        <taxon>Decapoda</taxon>
        <taxon>Pleocyemata</taxon>
        <taxon>Brachyura</taxon>
        <taxon>Eubrachyura</taxon>
        <taxon>Portunoidea</taxon>
        <taxon>Portunidae</taxon>
        <taxon>Portuninae</taxon>
        <taxon>Scylla</taxon>
    </lineage>
</organism>
<evidence type="ECO:0000313" key="2">
    <source>
        <dbReference type="EMBL" id="KAK8375133.1"/>
    </source>
</evidence>
<proteinExistence type="predicted"/>
<feature type="compositionally biased region" description="Polar residues" evidence="1">
    <location>
        <begin position="63"/>
        <end position="73"/>
    </location>
</feature>
<keyword evidence="3" id="KW-1185">Reference proteome</keyword>
<evidence type="ECO:0000313" key="3">
    <source>
        <dbReference type="Proteomes" id="UP001487740"/>
    </source>
</evidence>
<reference evidence="2 3" key="1">
    <citation type="submission" date="2023-03" db="EMBL/GenBank/DDBJ databases">
        <title>High-quality genome of Scylla paramamosain provides insights in environmental adaptation.</title>
        <authorList>
            <person name="Zhang L."/>
        </authorList>
    </citation>
    <scope>NUCLEOTIDE SEQUENCE [LARGE SCALE GENOMIC DNA]</scope>
    <source>
        <strain evidence="2">LZ_2023a</strain>
        <tissue evidence="2">Muscle</tissue>
    </source>
</reference>
<feature type="region of interest" description="Disordered" evidence="1">
    <location>
        <begin position="88"/>
        <end position="107"/>
    </location>
</feature>
<comment type="caution">
    <text evidence="2">The sequence shown here is derived from an EMBL/GenBank/DDBJ whole genome shotgun (WGS) entry which is preliminary data.</text>
</comment>
<feature type="region of interest" description="Disordered" evidence="1">
    <location>
        <begin position="17"/>
        <end position="73"/>
    </location>
</feature>
<gene>
    <name evidence="2" type="ORF">O3P69_017803</name>
</gene>
<protein>
    <submittedName>
        <fullName evidence="2">Uncharacterized protein</fullName>
    </submittedName>
</protein>
<name>A0AAW0SIG9_SCYPA</name>
<evidence type="ECO:0000256" key="1">
    <source>
        <dbReference type="SAM" id="MobiDB-lite"/>
    </source>
</evidence>
<sequence>MLAGTLHKVASLVRCPHSAPSLSSSFGGAVQTPPQRHPKPEHHQRAQKTSEGIEVADPEESTAAENSISPYASPQVQEFIRGQQFQSSPLAKANFHPSRLEQTNSQS</sequence>
<dbReference type="EMBL" id="JARAKH010000069">
    <property type="protein sequence ID" value="KAK8375133.1"/>
    <property type="molecule type" value="Genomic_DNA"/>
</dbReference>
<dbReference type="AlphaFoldDB" id="A0AAW0SIG9"/>
<feature type="compositionally biased region" description="Basic residues" evidence="1">
    <location>
        <begin position="36"/>
        <end position="46"/>
    </location>
</feature>
<accession>A0AAW0SIG9</accession>